<dbReference type="Gene3D" id="3.50.50.60">
    <property type="entry name" value="FAD/NAD(P)-binding domain"/>
    <property type="match status" value="2"/>
</dbReference>
<dbReference type="InterPro" id="IPR016156">
    <property type="entry name" value="FAD/NAD-linked_Rdtase_dimer_sf"/>
</dbReference>
<organism evidence="7 8">
    <name type="scientific">Marinomonas mediterranea (strain ATCC 700492 / JCM 21426 / NBRC 103028 / MMB-1)</name>
    <dbReference type="NCBI Taxonomy" id="717774"/>
    <lineage>
        <taxon>Bacteria</taxon>
        <taxon>Pseudomonadati</taxon>
        <taxon>Pseudomonadota</taxon>
        <taxon>Gammaproteobacteria</taxon>
        <taxon>Oceanospirillales</taxon>
        <taxon>Oceanospirillaceae</taxon>
        <taxon>Marinomonas</taxon>
    </lineage>
</organism>
<dbReference type="GO" id="GO:0008860">
    <property type="term" value="F:ferredoxin-NAD+ reductase activity"/>
    <property type="evidence" value="ECO:0007669"/>
    <property type="project" value="UniProtKB-EC"/>
</dbReference>
<gene>
    <name evidence="7" type="ordered locus">Marme_4085</name>
</gene>
<dbReference type="PRINTS" id="PR00368">
    <property type="entry name" value="FADPNR"/>
</dbReference>
<keyword evidence="3" id="KW-0274">FAD</keyword>
<dbReference type="InterPro" id="IPR036188">
    <property type="entry name" value="FAD/NAD-bd_sf"/>
</dbReference>
<evidence type="ECO:0000313" key="8">
    <source>
        <dbReference type="Proteomes" id="UP000001062"/>
    </source>
</evidence>
<feature type="domain" description="Reductase C-terminal" evidence="6">
    <location>
        <begin position="325"/>
        <end position="407"/>
    </location>
</feature>
<dbReference type="PANTHER" id="PTHR43557">
    <property type="entry name" value="APOPTOSIS-INDUCING FACTOR 1"/>
    <property type="match status" value="1"/>
</dbReference>
<dbReference type="Pfam" id="PF14759">
    <property type="entry name" value="Reductase_C"/>
    <property type="match status" value="1"/>
</dbReference>
<dbReference type="Proteomes" id="UP000001062">
    <property type="component" value="Chromosome"/>
</dbReference>
<dbReference type="EC" id="1.18.1.3" evidence="7"/>
<dbReference type="SUPFAM" id="SSF55424">
    <property type="entry name" value="FAD/NAD-linked reductases, dimerisation (C-terminal) domain"/>
    <property type="match status" value="1"/>
</dbReference>
<evidence type="ECO:0000259" key="5">
    <source>
        <dbReference type="Pfam" id="PF07992"/>
    </source>
</evidence>
<dbReference type="HOGENOM" id="CLU_003291_4_0_6"/>
<dbReference type="PATRIC" id="fig|717774.3.peg.4228"/>
<dbReference type="KEGG" id="mme:Marme_4085"/>
<evidence type="ECO:0000313" key="7">
    <source>
        <dbReference type="EMBL" id="ADZ93285.1"/>
    </source>
</evidence>
<keyword evidence="4 7" id="KW-0560">Oxidoreductase</keyword>
<dbReference type="InterPro" id="IPR028202">
    <property type="entry name" value="Reductase_C"/>
</dbReference>
<keyword evidence="8" id="KW-1185">Reference proteome</keyword>
<dbReference type="GO" id="GO:0016651">
    <property type="term" value="F:oxidoreductase activity, acting on NAD(P)H"/>
    <property type="evidence" value="ECO:0007669"/>
    <property type="project" value="TreeGrafter"/>
</dbReference>
<dbReference type="AlphaFoldDB" id="F2K071"/>
<protein>
    <submittedName>
        <fullName evidence="7">Ferredoxin--NAD(+) reductase</fullName>
        <ecNumber evidence="7">1.18.1.3</ecNumber>
    </submittedName>
</protein>
<evidence type="ECO:0000256" key="1">
    <source>
        <dbReference type="ARBA" id="ARBA00001974"/>
    </source>
</evidence>
<dbReference type="Gene3D" id="3.30.390.30">
    <property type="match status" value="1"/>
</dbReference>
<accession>F2K071</accession>
<proteinExistence type="predicted"/>
<dbReference type="PANTHER" id="PTHR43557:SF2">
    <property type="entry name" value="RIESKE DOMAIN-CONTAINING PROTEIN-RELATED"/>
    <property type="match status" value="1"/>
</dbReference>
<dbReference type="OrthoDB" id="9800607at2"/>
<dbReference type="STRING" id="717774.Marme_4085"/>
<name>F2K071_MARM1</name>
<reference evidence="7 8" key="1">
    <citation type="journal article" date="2012" name="Stand. Genomic Sci.">
        <title>Complete genome sequence of the melanogenic marine bacterium Marinomonas mediterranea type strain (MMB-1(T)).</title>
        <authorList>
            <person name="Lucas-Elio P."/>
            <person name="Goodwin L."/>
            <person name="Woyke T."/>
            <person name="Pitluck S."/>
            <person name="Nolan M."/>
            <person name="Kyrpides N.C."/>
            <person name="Detter J.C."/>
            <person name="Copeland A."/>
            <person name="Teshima H."/>
            <person name="Bruce D."/>
            <person name="Detter C."/>
            <person name="Tapia R."/>
            <person name="Han S."/>
            <person name="Land M.L."/>
            <person name="Ivanova N."/>
            <person name="Mikhailova N."/>
            <person name="Johnston A.W."/>
            <person name="Sanchez-Amat A."/>
        </authorList>
    </citation>
    <scope>NUCLEOTIDE SEQUENCE [LARGE SCALE GENOMIC DNA]</scope>
    <source>
        <strain evidence="8">ATCC 700492 / JCM 21426 / NBRC 103028 / MMB-1</strain>
    </source>
</reference>
<feature type="domain" description="FAD/NAD(P)-binding" evidence="5">
    <location>
        <begin position="4"/>
        <end position="306"/>
    </location>
</feature>
<evidence type="ECO:0000256" key="2">
    <source>
        <dbReference type="ARBA" id="ARBA00022630"/>
    </source>
</evidence>
<dbReference type="GO" id="GO:0005737">
    <property type="term" value="C:cytoplasm"/>
    <property type="evidence" value="ECO:0007669"/>
    <property type="project" value="TreeGrafter"/>
</dbReference>
<sequence>MKQRCVIVGGGHAGAQVSTSLRKLGWEGKITVFTNEYSFPYHRPPLSKSFLLGNTTEHELLIRPEIAYAKDDIDVLINQEVRDIYPERHSLVMQDGSNIHYDKLVLCMGSKMRRLDVLGSDLRGIFYIKTIRDIRMLSEYLEGGQKNIVMVGGGYVSLETAAVLRKMGHLVTILVRSNRILNGSTSAPVSDFLLEQHTRNGVNIVTQKSVSHFVEDSDSAEHKMRQVICTDGSRYGADLVVIGVGSDADSELARKAGLDVTDGIVVDQYGRTSQEDIFAAGDCTSQLQSNGIAMQIASVPNALEQAKSVASTICGKPKSSNAVQWFWSDQYENKLQMAGLNHGHDQTVLREKSHDQFSLWYLRDGRVIASECINSPADFMLSKRMIAAKTCVPSHVLADVSCSLNEYAKPVKRMSEA</sequence>
<keyword evidence="2" id="KW-0285">Flavoprotein</keyword>
<dbReference type="SUPFAM" id="SSF51905">
    <property type="entry name" value="FAD/NAD(P)-binding domain"/>
    <property type="match status" value="2"/>
</dbReference>
<dbReference type="RefSeq" id="WP_013663187.1">
    <property type="nucleotide sequence ID" value="NC_015276.1"/>
</dbReference>
<comment type="cofactor">
    <cofactor evidence="1">
        <name>FAD</name>
        <dbReference type="ChEBI" id="CHEBI:57692"/>
    </cofactor>
</comment>
<dbReference type="EMBL" id="CP002583">
    <property type="protein sequence ID" value="ADZ93285.1"/>
    <property type="molecule type" value="Genomic_DNA"/>
</dbReference>
<dbReference type="SMR" id="F2K071"/>
<evidence type="ECO:0000256" key="3">
    <source>
        <dbReference type="ARBA" id="ARBA00022827"/>
    </source>
</evidence>
<evidence type="ECO:0000259" key="6">
    <source>
        <dbReference type="Pfam" id="PF14759"/>
    </source>
</evidence>
<dbReference type="eggNOG" id="COG0446">
    <property type="taxonomic scope" value="Bacteria"/>
</dbReference>
<evidence type="ECO:0000256" key="4">
    <source>
        <dbReference type="ARBA" id="ARBA00023002"/>
    </source>
</evidence>
<dbReference type="InterPro" id="IPR023753">
    <property type="entry name" value="FAD/NAD-binding_dom"/>
</dbReference>
<dbReference type="InterPro" id="IPR050446">
    <property type="entry name" value="FAD-oxidoreductase/Apoptosis"/>
</dbReference>
<dbReference type="Pfam" id="PF07992">
    <property type="entry name" value="Pyr_redox_2"/>
    <property type="match status" value="1"/>
</dbReference>
<dbReference type="PRINTS" id="PR00411">
    <property type="entry name" value="PNDRDTASEI"/>
</dbReference>